<evidence type="ECO:0000256" key="1">
    <source>
        <dbReference type="SAM" id="MobiDB-lite"/>
    </source>
</evidence>
<evidence type="ECO:0000313" key="3">
    <source>
        <dbReference type="Proteomes" id="UP000294933"/>
    </source>
</evidence>
<dbReference type="Proteomes" id="UP000294933">
    <property type="component" value="Unassembled WGS sequence"/>
</dbReference>
<proteinExistence type="predicted"/>
<dbReference type="AlphaFoldDB" id="A0A4Y7PKC0"/>
<protein>
    <submittedName>
        <fullName evidence="2">Uncharacterized protein</fullName>
    </submittedName>
</protein>
<keyword evidence="3" id="KW-1185">Reference proteome</keyword>
<organism evidence="2 3">
    <name type="scientific">Rickenella mellea</name>
    <dbReference type="NCBI Taxonomy" id="50990"/>
    <lineage>
        <taxon>Eukaryota</taxon>
        <taxon>Fungi</taxon>
        <taxon>Dikarya</taxon>
        <taxon>Basidiomycota</taxon>
        <taxon>Agaricomycotina</taxon>
        <taxon>Agaricomycetes</taxon>
        <taxon>Hymenochaetales</taxon>
        <taxon>Rickenellaceae</taxon>
        <taxon>Rickenella</taxon>
    </lineage>
</organism>
<accession>A0A4Y7PKC0</accession>
<feature type="region of interest" description="Disordered" evidence="1">
    <location>
        <begin position="27"/>
        <end position="94"/>
    </location>
</feature>
<dbReference type="EMBL" id="ML170257">
    <property type="protein sequence ID" value="TDL15923.1"/>
    <property type="molecule type" value="Genomic_DNA"/>
</dbReference>
<gene>
    <name evidence="2" type="ORF">BD410DRAFT_80880</name>
</gene>
<reference evidence="2 3" key="1">
    <citation type="submission" date="2018-06" db="EMBL/GenBank/DDBJ databases">
        <title>A transcriptomic atlas of mushroom development highlights an independent origin of complex multicellularity.</title>
        <authorList>
            <consortium name="DOE Joint Genome Institute"/>
            <person name="Krizsan K."/>
            <person name="Almasi E."/>
            <person name="Merenyi Z."/>
            <person name="Sahu N."/>
            <person name="Viragh M."/>
            <person name="Koszo T."/>
            <person name="Mondo S."/>
            <person name="Kiss B."/>
            <person name="Balint B."/>
            <person name="Kues U."/>
            <person name="Barry K."/>
            <person name="Hegedus J.C."/>
            <person name="Henrissat B."/>
            <person name="Johnson J."/>
            <person name="Lipzen A."/>
            <person name="Ohm R."/>
            <person name="Nagy I."/>
            <person name="Pangilinan J."/>
            <person name="Yan J."/>
            <person name="Xiong Y."/>
            <person name="Grigoriev I.V."/>
            <person name="Hibbett D.S."/>
            <person name="Nagy L.G."/>
        </authorList>
    </citation>
    <scope>NUCLEOTIDE SEQUENCE [LARGE SCALE GENOMIC DNA]</scope>
    <source>
        <strain evidence="2 3">SZMC22713</strain>
    </source>
</reference>
<sequence length="94" mass="10258">MPHGNCKLSIENSILLPGGAAARNIRTQPTIINPNQRATPQGSPIEFDSEDPRSKSRRPAPPVNPEIPSQCHHISLPMPPATSYHVRTTSTESR</sequence>
<name>A0A4Y7PKC0_9AGAM</name>
<evidence type="ECO:0000313" key="2">
    <source>
        <dbReference type="EMBL" id="TDL15923.1"/>
    </source>
</evidence>
<dbReference type="VEuPathDB" id="FungiDB:BD410DRAFT_80880"/>
<feature type="compositionally biased region" description="Polar residues" evidence="1">
    <location>
        <begin position="27"/>
        <end position="42"/>
    </location>
</feature>
<feature type="compositionally biased region" description="Polar residues" evidence="1">
    <location>
        <begin position="85"/>
        <end position="94"/>
    </location>
</feature>